<dbReference type="Pfam" id="PF05685">
    <property type="entry name" value="Uma2"/>
    <property type="match status" value="1"/>
</dbReference>
<organism evidence="2 3">
    <name type="scientific">Capnocytophaga endodontalis</name>
    <dbReference type="NCBI Taxonomy" id="2708117"/>
    <lineage>
        <taxon>Bacteria</taxon>
        <taxon>Pseudomonadati</taxon>
        <taxon>Bacteroidota</taxon>
        <taxon>Flavobacteriia</taxon>
        <taxon>Flavobacteriales</taxon>
        <taxon>Flavobacteriaceae</taxon>
        <taxon>Capnocytophaga</taxon>
    </lineage>
</organism>
<reference evidence="3" key="1">
    <citation type="submission" date="2017-06" db="EMBL/GenBank/DDBJ databases">
        <title>Complete genome sequence of Capnocytophaga sp. KCOM 1579 (=ChDC OS43) isolated from a human refractory periapical abscess lesion.</title>
        <authorList>
            <person name="Kook J.-K."/>
            <person name="Park S.-N."/>
            <person name="Lim Y.K."/>
            <person name="Roh H."/>
        </authorList>
    </citation>
    <scope>NUCLEOTIDE SEQUENCE [LARGE SCALE GENOMIC DNA]</scope>
    <source>
        <strain evidence="3">ChDC OS43</strain>
    </source>
</reference>
<dbReference type="KEGG" id="capn:CBG49_01830"/>
<dbReference type="EMBL" id="CP022022">
    <property type="protein sequence ID" value="ASF41928.1"/>
    <property type="molecule type" value="Genomic_DNA"/>
</dbReference>
<dbReference type="SUPFAM" id="SSF52980">
    <property type="entry name" value="Restriction endonuclease-like"/>
    <property type="match status" value="1"/>
</dbReference>
<feature type="domain" description="Putative restriction endonuclease" evidence="1">
    <location>
        <begin position="27"/>
        <end position="186"/>
    </location>
</feature>
<protein>
    <submittedName>
        <fullName evidence="2">Restriction endonuclease</fullName>
    </submittedName>
</protein>
<dbReference type="InterPro" id="IPR012296">
    <property type="entry name" value="Nuclease_put_TT1808"/>
</dbReference>
<dbReference type="GO" id="GO:0004519">
    <property type="term" value="F:endonuclease activity"/>
    <property type="evidence" value="ECO:0007669"/>
    <property type="project" value="UniProtKB-KW"/>
</dbReference>
<keyword evidence="2" id="KW-0255">Endonuclease</keyword>
<gene>
    <name evidence="2" type="ORF">CBG49_01830</name>
</gene>
<accession>A0A1Z4BKX3</accession>
<dbReference type="InterPro" id="IPR008538">
    <property type="entry name" value="Uma2"/>
</dbReference>
<dbReference type="PANTHER" id="PTHR36558">
    <property type="entry name" value="GLR1098 PROTEIN"/>
    <property type="match status" value="1"/>
</dbReference>
<keyword evidence="3" id="KW-1185">Reference proteome</keyword>
<dbReference type="Gene3D" id="3.90.1570.10">
    <property type="entry name" value="tt1808, chain A"/>
    <property type="match status" value="1"/>
</dbReference>
<keyword evidence="2" id="KW-0540">Nuclease</keyword>
<sequence>MEITNINQLDVTNGLYTYADYVLWKFEERLELIKGKIFKMSPAPAITHQRVSRKLSGELYNFFKGKTCELFTAPFDVILPNANGKEDTVVQPDLCVVCDPEKLADGKRCVGAPDLVVEILSPHNSTRDLDLKFHLYEEAGVLEYWIVRPESKEINVYVLQGDKYYGLPPIVEGKNITSVKFPTLKLNTEDIF</sequence>
<dbReference type="RefSeq" id="WP_088593133.1">
    <property type="nucleotide sequence ID" value="NZ_CP022022.1"/>
</dbReference>
<dbReference type="Proteomes" id="UP000197007">
    <property type="component" value="Chromosome"/>
</dbReference>
<proteinExistence type="predicted"/>
<dbReference type="CDD" id="cd06260">
    <property type="entry name" value="DUF820-like"/>
    <property type="match status" value="1"/>
</dbReference>
<keyword evidence="2" id="KW-0378">Hydrolase</keyword>
<evidence type="ECO:0000313" key="2">
    <source>
        <dbReference type="EMBL" id="ASF41928.1"/>
    </source>
</evidence>
<evidence type="ECO:0000313" key="3">
    <source>
        <dbReference type="Proteomes" id="UP000197007"/>
    </source>
</evidence>
<name>A0A1Z4BKX3_9FLAO</name>
<dbReference type="AlphaFoldDB" id="A0A1Z4BKX3"/>
<dbReference type="PANTHER" id="PTHR36558:SF1">
    <property type="entry name" value="RESTRICTION ENDONUCLEASE DOMAIN-CONTAINING PROTEIN-RELATED"/>
    <property type="match status" value="1"/>
</dbReference>
<dbReference type="InterPro" id="IPR011335">
    <property type="entry name" value="Restrct_endonuc-II-like"/>
</dbReference>
<evidence type="ECO:0000259" key="1">
    <source>
        <dbReference type="Pfam" id="PF05685"/>
    </source>
</evidence>